<evidence type="ECO:0000313" key="1">
    <source>
        <dbReference type="EMBL" id="ADN16022.1"/>
    </source>
</evidence>
<organism evidence="1 3">
    <name type="scientific">Gloeothece verrucosa (strain PCC 7822)</name>
    <name type="common">Cyanothece sp. (strain PCC 7822)</name>
    <dbReference type="NCBI Taxonomy" id="497965"/>
    <lineage>
        <taxon>Bacteria</taxon>
        <taxon>Bacillati</taxon>
        <taxon>Cyanobacteriota</taxon>
        <taxon>Cyanophyceae</taxon>
        <taxon>Oscillatoriophycideae</taxon>
        <taxon>Chroococcales</taxon>
        <taxon>Aphanothecaceae</taxon>
        <taxon>Gloeothece</taxon>
        <taxon>Gloeothece verrucosa</taxon>
    </lineage>
</organism>
<dbReference type="Proteomes" id="UP000008206">
    <property type="component" value="Chromosome"/>
</dbReference>
<dbReference type="RefSeq" id="WP_013324088.1">
    <property type="nucleotide sequence ID" value="NC_014501.1"/>
</dbReference>
<dbReference type="STRING" id="497965.Cyan7822_4102"/>
<protein>
    <submittedName>
        <fullName evidence="1">Uncharacterized protein</fullName>
    </submittedName>
</protein>
<dbReference type="KEGG" id="cyj:Cyan7822_4102"/>
<dbReference type="KEGG" id="cyj:Cyan7822_4561"/>
<evidence type="ECO:0000313" key="3">
    <source>
        <dbReference type="Proteomes" id="UP000008206"/>
    </source>
</evidence>
<dbReference type="AlphaFoldDB" id="E0U6Y5"/>
<reference evidence="1" key="1">
    <citation type="submission" date="2010-09" db="EMBL/GenBank/DDBJ databases">
        <title>Complete sequence of Chromosome of Cyanothece sp. PCC 7822.</title>
        <authorList>
            <consortium name="US DOE Joint Genome Institute"/>
            <person name="Lucas S."/>
            <person name="Copeland A."/>
            <person name="Lapidus A."/>
            <person name="Cheng J.-F."/>
            <person name="Bruce D."/>
            <person name="Goodwin L."/>
            <person name="Pitluck S."/>
            <person name="Saunders E."/>
            <person name="Brettin T."/>
            <person name="Detter J.C."/>
            <person name="Han C."/>
            <person name="Land M."/>
            <person name="Hauser L."/>
            <person name="Chang Y.-J."/>
            <person name="Jeffries C."/>
            <person name="Kyrpides N."/>
            <person name="Ivanova N."/>
            <person name="Mikhailova N."/>
            <person name="Pakrasi H."/>
            <person name="Sherman L."/>
            <person name="Woyke T."/>
        </authorList>
    </citation>
    <scope>NUCLEOTIDE SEQUENCE</scope>
    <source>
        <strain evidence="1">PCC 7822</strain>
    </source>
</reference>
<evidence type="ECO:0000313" key="2">
    <source>
        <dbReference type="EMBL" id="ADN16470.1"/>
    </source>
</evidence>
<keyword evidence="3" id="KW-1185">Reference proteome</keyword>
<gene>
    <name evidence="1" type="ordered locus">Cyan7822_4102</name>
    <name evidence="2" type="ordered locus">Cyan7822_4561</name>
</gene>
<accession>E0U6Y5</accession>
<reference evidence="3" key="2">
    <citation type="journal article" date="2011" name="MBio">
        <title>Novel metabolic attributes of the genus Cyanothece, comprising a group of unicellular nitrogen-fixing Cyanobacteria.</title>
        <authorList>
            <person name="Bandyopadhyay A."/>
            <person name="Elvitigala T."/>
            <person name="Welsh E."/>
            <person name="Stockel J."/>
            <person name="Liberton M."/>
            <person name="Min H."/>
            <person name="Sherman L.A."/>
            <person name="Pakrasi H.B."/>
        </authorList>
    </citation>
    <scope>NUCLEOTIDE SEQUENCE [LARGE SCALE GENOMIC DNA]</scope>
    <source>
        <strain evidence="3">PCC 7822</strain>
    </source>
</reference>
<name>E0U6Y5_GLOV7</name>
<dbReference type="EMBL" id="CP002198">
    <property type="protein sequence ID" value="ADN16470.1"/>
    <property type="molecule type" value="Genomic_DNA"/>
</dbReference>
<dbReference type="HOGENOM" id="CLU_3006638_0_0_3"/>
<sequence length="56" mass="6070">MPCNCKKCAGNGECQKIKVNGVELIPRTQDADGNMFVVTVNGVSGVVFKKDLEQQQ</sequence>
<proteinExistence type="predicted"/>
<dbReference type="EMBL" id="CP002198">
    <property type="protein sequence ID" value="ADN16022.1"/>
    <property type="molecule type" value="Genomic_DNA"/>
</dbReference>